<accession>A0A9N9MTQ3</accession>
<dbReference type="AlphaFoldDB" id="A0A9N9MTQ3"/>
<organism evidence="2 3">
    <name type="scientific">Ceutorhynchus assimilis</name>
    <name type="common">cabbage seed weevil</name>
    <dbReference type="NCBI Taxonomy" id="467358"/>
    <lineage>
        <taxon>Eukaryota</taxon>
        <taxon>Metazoa</taxon>
        <taxon>Ecdysozoa</taxon>
        <taxon>Arthropoda</taxon>
        <taxon>Hexapoda</taxon>
        <taxon>Insecta</taxon>
        <taxon>Pterygota</taxon>
        <taxon>Neoptera</taxon>
        <taxon>Endopterygota</taxon>
        <taxon>Coleoptera</taxon>
        <taxon>Polyphaga</taxon>
        <taxon>Cucujiformia</taxon>
        <taxon>Curculionidae</taxon>
        <taxon>Ceutorhynchinae</taxon>
        <taxon>Ceutorhynchus</taxon>
    </lineage>
</organism>
<sequence>MGLLLSILVTCVGVVELLAFYHNVRRRVVYQPVQTGLSNVQVQYFKELEGIRDRLEAQLEQLNNSKSTNLPRFHLTIHESGEDDAELSLAKSRSPTPDITAEFINLEKSKSQECVPEFLNEEHKHTDIFKKKLGHIEVEVDGDLYYRRSPSPFPSYDLTAPRNSVCSELLDDIVSVAEVDEPINAEETYQSGILDAGASAHSSTDYWENKALLVPKRGSRSRSHSPKHKLEAGDALELVNEKVCSEEDEEFVDVVETFTEEKKNSLDGLDKARGCIKKKYVNKRKQKTNKLGSRDNGETKNVNESITGAKPGQPFWVNRNTN</sequence>
<dbReference type="Proteomes" id="UP001152799">
    <property type="component" value="Chromosome 7"/>
</dbReference>
<gene>
    <name evidence="2" type="ORF">CEUTPL_LOCUS11745</name>
</gene>
<dbReference type="EMBL" id="OU892283">
    <property type="protein sequence ID" value="CAG9771308.1"/>
    <property type="molecule type" value="Genomic_DNA"/>
</dbReference>
<reference evidence="2" key="1">
    <citation type="submission" date="2022-01" db="EMBL/GenBank/DDBJ databases">
        <authorList>
            <person name="King R."/>
        </authorList>
    </citation>
    <scope>NUCLEOTIDE SEQUENCE</scope>
</reference>
<evidence type="ECO:0000313" key="3">
    <source>
        <dbReference type="Proteomes" id="UP001152799"/>
    </source>
</evidence>
<evidence type="ECO:0000313" key="2">
    <source>
        <dbReference type="EMBL" id="CAG9771308.1"/>
    </source>
</evidence>
<keyword evidence="3" id="KW-1185">Reference proteome</keyword>
<proteinExistence type="predicted"/>
<feature type="region of interest" description="Disordered" evidence="1">
    <location>
        <begin position="285"/>
        <end position="322"/>
    </location>
</feature>
<protein>
    <submittedName>
        <fullName evidence="2">Uncharacterized protein</fullName>
    </submittedName>
</protein>
<evidence type="ECO:0000256" key="1">
    <source>
        <dbReference type="SAM" id="MobiDB-lite"/>
    </source>
</evidence>
<dbReference type="OrthoDB" id="274660at2759"/>
<name>A0A9N9MTQ3_9CUCU</name>